<gene>
    <name evidence="2" type="ORF">DCAR_0104152</name>
</gene>
<sequence>MALLPTGFKERLEQMELCRNQRLSLLQAEKEVQFTKSQVLASKISAIKLADHRCLNLQQQIASKHFVISSLKSRIDCLDSQYVDVSQQFRALKSEVQELEELEREKDKYFVSETKEMEGFKVELEKFAVESRKQVQELKNQVEQLKSSFVKLQGNIGSSDDSELAAAEIRKSELLAEKQNMECRLASNHQIRAQLQRQLQSILMMQSQAGRKSTHASEKRCLKL</sequence>
<dbReference type="KEGG" id="dcr:108193304"/>
<keyword evidence="3" id="KW-1185">Reference proteome</keyword>
<protein>
    <submittedName>
        <fullName evidence="2">Uncharacterized protein</fullName>
    </submittedName>
</protein>
<evidence type="ECO:0000256" key="1">
    <source>
        <dbReference type="SAM" id="Coils"/>
    </source>
</evidence>
<organism evidence="2 3">
    <name type="scientific">Daucus carota subsp. sativus</name>
    <name type="common">Carrot</name>
    <dbReference type="NCBI Taxonomy" id="79200"/>
    <lineage>
        <taxon>Eukaryota</taxon>
        <taxon>Viridiplantae</taxon>
        <taxon>Streptophyta</taxon>
        <taxon>Embryophyta</taxon>
        <taxon>Tracheophyta</taxon>
        <taxon>Spermatophyta</taxon>
        <taxon>Magnoliopsida</taxon>
        <taxon>eudicotyledons</taxon>
        <taxon>Gunneridae</taxon>
        <taxon>Pentapetalae</taxon>
        <taxon>asterids</taxon>
        <taxon>campanulids</taxon>
        <taxon>Apiales</taxon>
        <taxon>Apiaceae</taxon>
        <taxon>Apioideae</taxon>
        <taxon>Scandiceae</taxon>
        <taxon>Daucinae</taxon>
        <taxon>Daucus</taxon>
        <taxon>Daucus sect. Daucus</taxon>
    </lineage>
</organism>
<reference evidence="2" key="1">
    <citation type="journal article" date="2016" name="Nat. Genet.">
        <title>A high-quality carrot genome assembly provides new insights into carotenoid accumulation and asterid genome evolution.</title>
        <authorList>
            <person name="Iorizzo M."/>
            <person name="Ellison S."/>
            <person name="Senalik D."/>
            <person name="Zeng P."/>
            <person name="Satapoomin P."/>
            <person name="Huang J."/>
            <person name="Bowman M."/>
            <person name="Iovene M."/>
            <person name="Sanseverino W."/>
            <person name="Cavagnaro P."/>
            <person name="Yildiz M."/>
            <person name="Macko-Podgorni A."/>
            <person name="Moranska E."/>
            <person name="Grzebelus E."/>
            <person name="Grzebelus D."/>
            <person name="Ashrafi H."/>
            <person name="Zheng Z."/>
            <person name="Cheng S."/>
            <person name="Spooner D."/>
            <person name="Van Deynze A."/>
            <person name="Simon P."/>
        </authorList>
    </citation>
    <scope>NUCLEOTIDE SEQUENCE</scope>
    <source>
        <tissue evidence="2">Leaf</tissue>
    </source>
</reference>
<feature type="coiled-coil region" evidence="1">
    <location>
        <begin position="82"/>
        <end position="184"/>
    </location>
</feature>
<keyword evidence="1" id="KW-0175">Coiled coil</keyword>
<dbReference type="AlphaFoldDB" id="A0AAF0W8V6"/>
<name>A0AAF0W8V6_DAUCS</name>
<evidence type="ECO:0000313" key="2">
    <source>
        <dbReference type="EMBL" id="WOG84966.1"/>
    </source>
</evidence>
<dbReference type="PANTHER" id="PTHR37214:SF2">
    <property type="entry name" value="CYTOMEGALOVIRUS UL139 PROTEIN"/>
    <property type="match status" value="1"/>
</dbReference>
<proteinExistence type="predicted"/>
<evidence type="ECO:0000313" key="3">
    <source>
        <dbReference type="Proteomes" id="UP000077755"/>
    </source>
</evidence>
<dbReference type="InterPro" id="IPR021042">
    <property type="entry name" value="Herpes_UL139_cytomegalovirus"/>
</dbReference>
<reference evidence="2" key="2">
    <citation type="submission" date="2022-03" db="EMBL/GenBank/DDBJ databases">
        <title>Draft title - Genomic analysis of global carrot germplasm unveils the trajectory of domestication and the origin of high carotenoid orange carrot.</title>
        <authorList>
            <person name="Iorizzo M."/>
            <person name="Ellison S."/>
            <person name="Senalik D."/>
            <person name="Macko-Podgorni A."/>
            <person name="Grzebelus D."/>
            <person name="Bostan H."/>
            <person name="Rolling W."/>
            <person name="Curaba J."/>
            <person name="Simon P."/>
        </authorList>
    </citation>
    <scope>NUCLEOTIDE SEQUENCE</scope>
    <source>
        <tissue evidence="2">Leaf</tissue>
    </source>
</reference>
<dbReference type="PANTHER" id="PTHR37214">
    <property type="entry name" value="CYTOMEGALOVIRUS UL139 PROTEIN"/>
    <property type="match status" value="1"/>
</dbReference>
<accession>A0AAF0W8V6</accession>
<dbReference type="Proteomes" id="UP000077755">
    <property type="component" value="Chromosome 1"/>
</dbReference>
<dbReference type="Pfam" id="PF12507">
    <property type="entry name" value="HCMV_UL139"/>
    <property type="match status" value="1"/>
</dbReference>
<dbReference type="EMBL" id="CP093343">
    <property type="protein sequence ID" value="WOG84966.1"/>
    <property type="molecule type" value="Genomic_DNA"/>
</dbReference>